<organism evidence="1 2">
    <name type="scientific">Acropora cervicornis</name>
    <name type="common">Staghorn coral</name>
    <dbReference type="NCBI Taxonomy" id="6130"/>
    <lineage>
        <taxon>Eukaryota</taxon>
        <taxon>Metazoa</taxon>
        <taxon>Cnidaria</taxon>
        <taxon>Anthozoa</taxon>
        <taxon>Hexacorallia</taxon>
        <taxon>Scleractinia</taxon>
        <taxon>Astrocoeniina</taxon>
        <taxon>Acroporidae</taxon>
        <taxon>Acropora</taxon>
    </lineage>
</organism>
<dbReference type="EMBL" id="JARQWQ010000165">
    <property type="protein sequence ID" value="KAK2547860.1"/>
    <property type="molecule type" value="Genomic_DNA"/>
</dbReference>
<feature type="non-terminal residue" evidence="1">
    <location>
        <position position="1"/>
    </location>
</feature>
<dbReference type="AlphaFoldDB" id="A0AAD9PRR7"/>
<reference evidence="1" key="1">
    <citation type="journal article" date="2023" name="G3 (Bethesda)">
        <title>Whole genome assembly and annotation of the endangered Caribbean coral Acropora cervicornis.</title>
        <authorList>
            <person name="Selwyn J.D."/>
            <person name="Vollmer S.V."/>
        </authorList>
    </citation>
    <scope>NUCLEOTIDE SEQUENCE</scope>
    <source>
        <strain evidence="1">K2</strain>
    </source>
</reference>
<dbReference type="Proteomes" id="UP001249851">
    <property type="component" value="Unassembled WGS sequence"/>
</dbReference>
<comment type="caution">
    <text evidence="1">The sequence shown here is derived from an EMBL/GenBank/DDBJ whole genome shotgun (WGS) entry which is preliminary data.</text>
</comment>
<protein>
    <submittedName>
        <fullName evidence="1">Uncharacterized protein</fullName>
    </submittedName>
</protein>
<gene>
    <name evidence="1" type="ORF">P5673_032084</name>
</gene>
<accession>A0AAD9PRR7</accession>
<name>A0AAD9PRR7_ACRCE</name>
<keyword evidence="2" id="KW-1185">Reference proteome</keyword>
<sequence length="87" mass="10057">CSHVPRCLERCAQIAWQFRLNEILGLSLPLRACCSHIPRCLERCAQIAWQFRLSEILGLSFPLRAMRREMYGGNTAGMSHWSRCLVH</sequence>
<feature type="non-terminal residue" evidence="1">
    <location>
        <position position="87"/>
    </location>
</feature>
<evidence type="ECO:0000313" key="2">
    <source>
        <dbReference type="Proteomes" id="UP001249851"/>
    </source>
</evidence>
<proteinExistence type="predicted"/>
<evidence type="ECO:0000313" key="1">
    <source>
        <dbReference type="EMBL" id="KAK2547860.1"/>
    </source>
</evidence>
<reference evidence="1" key="2">
    <citation type="journal article" date="2023" name="Science">
        <title>Genomic signatures of disease resistance in endangered staghorn corals.</title>
        <authorList>
            <person name="Vollmer S.V."/>
            <person name="Selwyn J.D."/>
            <person name="Despard B.A."/>
            <person name="Roesel C.L."/>
        </authorList>
    </citation>
    <scope>NUCLEOTIDE SEQUENCE</scope>
    <source>
        <strain evidence="1">K2</strain>
    </source>
</reference>